<protein>
    <submittedName>
        <fullName evidence="2">Uncharacterized protein</fullName>
    </submittedName>
</protein>
<gene>
    <name evidence="2" type="ORF">SARC_13861</name>
</gene>
<evidence type="ECO:0000313" key="3">
    <source>
        <dbReference type="Proteomes" id="UP000054560"/>
    </source>
</evidence>
<feature type="compositionally biased region" description="Pro residues" evidence="1">
    <location>
        <begin position="1"/>
        <end position="10"/>
    </location>
</feature>
<name>A0A0L0FAQ8_9EUKA</name>
<dbReference type="AlphaFoldDB" id="A0A0L0FAQ8"/>
<proteinExistence type="predicted"/>
<dbReference type="RefSeq" id="XP_014147483.1">
    <property type="nucleotide sequence ID" value="XM_014292008.1"/>
</dbReference>
<dbReference type="EMBL" id="KQ245433">
    <property type="protein sequence ID" value="KNC73581.1"/>
    <property type="molecule type" value="Genomic_DNA"/>
</dbReference>
<evidence type="ECO:0000313" key="2">
    <source>
        <dbReference type="EMBL" id="KNC73581.1"/>
    </source>
</evidence>
<feature type="region of interest" description="Disordered" evidence="1">
    <location>
        <begin position="1"/>
        <end position="36"/>
    </location>
</feature>
<organism evidence="2 3">
    <name type="scientific">Sphaeroforma arctica JP610</name>
    <dbReference type="NCBI Taxonomy" id="667725"/>
    <lineage>
        <taxon>Eukaryota</taxon>
        <taxon>Ichthyosporea</taxon>
        <taxon>Ichthyophonida</taxon>
        <taxon>Sphaeroforma</taxon>
    </lineage>
</organism>
<accession>A0A0L0FAQ8</accession>
<dbReference type="GeneID" id="25914365"/>
<sequence length="118" mass="12584">MQPSIPPHPPSSAVRNGSVPVPRPPKTKPPTAKNSSSIALTNIYGGTTSAEKVIPQLESALFAQRQLLEELYTPPAGGDSAVVPIEQPPLLSPAERICQEVIDKLQKLLAEVKEDARS</sequence>
<evidence type="ECO:0000256" key="1">
    <source>
        <dbReference type="SAM" id="MobiDB-lite"/>
    </source>
</evidence>
<reference evidence="2 3" key="1">
    <citation type="submission" date="2011-02" db="EMBL/GenBank/DDBJ databases">
        <title>The Genome Sequence of Sphaeroforma arctica JP610.</title>
        <authorList>
            <consortium name="The Broad Institute Genome Sequencing Platform"/>
            <person name="Russ C."/>
            <person name="Cuomo C."/>
            <person name="Young S.K."/>
            <person name="Zeng Q."/>
            <person name="Gargeya S."/>
            <person name="Alvarado L."/>
            <person name="Berlin A."/>
            <person name="Chapman S.B."/>
            <person name="Chen Z."/>
            <person name="Freedman E."/>
            <person name="Gellesch M."/>
            <person name="Goldberg J."/>
            <person name="Griggs A."/>
            <person name="Gujja S."/>
            <person name="Heilman E."/>
            <person name="Heiman D."/>
            <person name="Howarth C."/>
            <person name="Mehta T."/>
            <person name="Neiman D."/>
            <person name="Pearson M."/>
            <person name="Roberts A."/>
            <person name="Saif S."/>
            <person name="Shea T."/>
            <person name="Shenoy N."/>
            <person name="Sisk P."/>
            <person name="Stolte C."/>
            <person name="Sykes S."/>
            <person name="White J."/>
            <person name="Yandava C."/>
            <person name="Burger G."/>
            <person name="Gray M.W."/>
            <person name="Holland P.W.H."/>
            <person name="King N."/>
            <person name="Lang F.B.F."/>
            <person name="Roger A.J."/>
            <person name="Ruiz-Trillo I."/>
            <person name="Haas B."/>
            <person name="Nusbaum C."/>
            <person name="Birren B."/>
        </authorList>
    </citation>
    <scope>NUCLEOTIDE SEQUENCE [LARGE SCALE GENOMIC DNA]</scope>
    <source>
        <strain evidence="2 3">JP610</strain>
    </source>
</reference>
<dbReference type="Proteomes" id="UP000054560">
    <property type="component" value="Unassembled WGS sequence"/>
</dbReference>
<keyword evidence="3" id="KW-1185">Reference proteome</keyword>